<reference evidence="1" key="1">
    <citation type="submission" date="2014-11" db="EMBL/GenBank/DDBJ databases">
        <authorList>
            <person name="Amaro Gonzalez C."/>
        </authorList>
    </citation>
    <scope>NUCLEOTIDE SEQUENCE</scope>
</reference>
<accession>A0A0E9X0Z1</accession>
<dbReference type="EMBL" id="GBXM01012348">
    <property type="protein sequence ID" value="JAH96229.1"/>
    <property type="molecule type" value="Transcribed_RNA"/>
</dbReference>
<dbReference type="AlphaFoldDB" id="A0A0E9X0Z1"/>
<evidence type="ECO:0000313" key="1">
    <source>
        <dbReference type="EMBL" id="JAH96229.1"/>
    </source>
</evidence>
<name>A0A0E9X0Z1_ANGAN</name>
<protein>
    <submittedName>
        <fullName evidence="1">Uncharacterized protein</fullName>
    </submittedName>
</protein>
<sequence length="42" mass="4882">MGNFTSTELPHFAVYILKRHLNACTGAFNYMTFCNKNDLLRK</sequence>
<reference evidence="1" key="2">
    <citation type="journal article" date="2015" name="Fish Shellfish Immunol.">
        <title>Early steps in the European eel (Anguilla anguilla)-Vibrio vulnificus interaction in the gills: Role of the RtxA13 toxin.</title>
        <authorList>
            <person name="Callol A."/>
            <person name="Pajuelo D."/>
            <person name="Ebbesson L."/>
            <person name="Teles M."/>
            <person name="MacKenzie S."/>
            <person name="Amaro C."/>
        </authorList>
    </citation>
    <scope>NUCLEOTIDE SEQUENCE</scope>
</reference>
<proteinExistence type="predicted"/>
<organism evidence="1">
    <name type="scientific">Anguilla anguilla</name>
    <name type="common">European freshwater eel</name>
    <name type="synonym">Muraena anguilla</name>
    <dbReference type="NCBI Taxonomy" id="7936"/>
    <lineage>
        <taxon>Eukaryota</taxon>
        <taxon>Metazoa</taxon>
        <taxon>Chordata</taxon>
        <taxon>Craniata</taxon>
        <taxon>Vertebrata</taxon>
        <taxon>Euteleostomi</taxon>
        <taxon>Actinopterygii</taxon>
        <taxon>Neopterygii</taxon>
        <taxon>Teleostei</taxon>
        <taxon>Anguilliformes</taxon>
        <taxon>Anguillidae</taxon>
        <taxon>Anguilla</taxon>
    </lineage>
</organism>